<dbReference type="EMBL" id="FXTK01000011">
    <property type="protein sequence ID" value="SMO78485.1"/>
    <property type="molecule type" value="Genomic_DNA"/>
</dbReference>
<organism evidence="2 3">
    <name type="scientific">Paracoccus laeviglucosivorans</name>
    <dbReference type="NCBI Taxonomy" id="1197861"/>
    <lineage>
        <taxon>Bacteria</taxon>
        <taxon>Pseudomonadati</taxon>
        <taxon>Pseudomonadota</taxon>
        <taxon>Alphaproteobacteria</taxon>
        <taxon>Rhodobacterales</taxon>
        <taxon>Paracoccaceae</taxon>
        <taxon>Paracoccus</taxon>
    </lineage>
</organism>
<dbReference type="PANTHER" id="PTHR12110:SF21">
    <property type="entry name" value="XYLOSE ISOMERASE-LIKE TIM BARREL DOMAIN-CONTAINING PROTEIN"/>
    <property type="match status" value="1"/>
</dbReference>
<dbReference type="AlphaFoldDB" id="A0A521E3R2"/>
<evidence type="ECO:0000313" key="2">
    <source>
        <dbReference type="EMBL" id="SMO78485.1"/>
    </source>
</evidence>
<sequence>MRGFAVSNIAWPFADRLEAYRLMAGHGITGIEIAPGMLFADADDAFDPPPNLIRQRLAEIEAAGLVPVSMQSLLFGVKDVALFGNAAQRQAYVAALSRAIRLAGALGIPHLVLGSPRERVVPDDMPPTEAASIATDIFARLGGLAQSCGCRLGLEPNPAIYGTNFATHTDVTAGIVRDVAHPGFCMTLDIGSLHINGELSDLPQIMNRDSDIIGHAHLSEPQLTLAPNDVGTAARIVSVLRESAYAGWLSIEMRASGPESCAALGVALTRLRDARMQVV</sequence>
<dbReference type="InterPro" id="IPR050312">
    <property type="entry name" value="IolE/XylAMocC-like"/>
</dbReference>
<dbReference type="GO" id="GO:0016853">
    <property type="term" value="F:isomerase activity"/>
    <property type="evidence" value="ECO:0007669"/>
    <property type="project" value="UniProtKB-KW"/>
</dbReference>
<evidence type="ECO:0000313" key="3">
    <source>
        <dbReference type="Proteomes" id="UP000319014"/>
    </source>
</evidence>
<feature type="domain" description="Xylose isomerase-like TIM barrel" evidence="1">
    <location>
        <begin position="22"/>
        <end position="257"/>
    </location>
</feature>
<accession>A0A521E3R2</accession>
<dbReference type="PANTHER" id="PTHR12110">
    <property type="entry name" value="HYDROXYPYRUVATE ISOMERASE"/>
    <property type="match status" value="1"/>
</dbReference>
<keyword evidence="2" id="KW-0413">Isomerase</keyword>
<name>A0A521E3R2_9RHOB</name>
<keyword evidence="3" id="KW-1185">Reference proteome</keyword>
<dbReference type="Gene3D" id="3.20.20.150">
    <property type="entry name" value="Divalent-metal-dependent TIM barrel enzymes"/>
    <property type="match status" value="1"/>
</dbReference>
<gene>
    <name evidence="2" type="ORF">SAMN06265221_11126</name>
</gene>
<protein>
    <submittedName>
        <fullName evidence="2">Sugar phosphate isomerase/epimerase</fullName>
    </submittedName>
</protein>
<dbReference type="InterPro" id="IPR036237">
    <property type="entry name" value="Xyl_isomerase-like_sf"/>
</dbReference>
<dbReference type="InterPro" id="IPR013022">
    <property type="entry name" value="Xyl_isomerase-like_TIM-brl"/>
</dbReference>
<proteinExistence type="predicted"/>
<dbReference type="RefSeq" id="WP_142663548.1">
    <property type="nucleotide sequence ID" value="NZ_FXTK01000011.1"/>
</dbReference>
<reference evidence="2 3" key="1">
    <citation type="submission" date="2017-05" db="EMBL/GenBank/DDBJ databases">
        <authorList>
            <person name="Varghese N."/>
            <person name="Submissions S."/>
        </authorList>
    </citation>
    <scope>NUCLEOTIDE SEQUENCE [LARGE SCALE GENOMIC DNA]</scope>
    <source>
        <strain evidence="2 3">DSM 100094</strain>
    </source>
</reference>
<dbReference type="Proteomes" id="UP000319014">
    <property type="component" value="Unassembled WGS sequence"/>
</dbReference>
<dbReference type="Pfam" id="PF01261">
    <property type="entry name" value="AP_endonuc_2"/>
    <property type="match status" value="1"/>
</dbReference>
<dbReference type="OrthoDB" id="9801426at2"/>
<evidence type="ECO:0000259" key="1">
    <source>
        <dbReference type="Pfam" id="PF01261"/>
    </source>
</evidence>
<dbReference type="SUPFAM" id="SSF51658">
    <property type="entry name" value="Xylose isomerase-like"/>
    <property type="match status" value="1"/>
</dbReference>